<dbReference type="InterPro" id="IPR002172">
    <property type="entry name" value="LDrepeatLR_classA_rpt"/>
</dbReference>
<protein>
    <submittedName>
        <fullName evidence="12">Atrial natriuretic peptide-converting enzyme</fullName>
    </submittedName>
</protein>
<keyword evidence="14" id="KW-1185">Reference proteome</keyword>
<evidence type="ECO:0000256" key="9">
    <source>
        <dbReference type="PROSITE-ProRule" id="PRU00124"/>
    </source>
</evidence>
<dbReference type="InterPro" id="IPR043504">
    <property type="entry name" value="Peptidase_S1_PA_chymotrypsin"/>
</dbReference>
<feature type="disulfide bond" evidence="9">
    <location>
        <begin position="570"/>
        <end position="585"/>
    </location>
</feature>
<feature type="disulfide bond" evidence="9">
    <location>
        <begin position="485"/>
        <end position="500"/>
    </location>
</feature>
<comment type="caution">
    <text evidence="9">Lacks conserved residue(s) required for the propagation of feature annotation.</text>
</comment>
<feature type="disulfide bond" evidence="9">
    <location>
        <begin position="445"/>
        <end position="460"/>
    </location>
</feature>
<dbReference type="InterPro" id="IPR023415">
    <property type="entry name" value="LDLR_class-A_CS"/>
</dbReference>
<dbReference type="Gene3D" id="2.40.10.10">
    <property type="entry name" value="Trypsin-like serine proteases"/>
    <property type="match status" value="1"/>
</dbReference>
<dbReference type="GO" id="GO:0004252">
    <property type="term" value="F:serine-type endopeptidase activity"/>
    <property type="evidence" value="ECO:0007669"/>
    <property type="project" value="InterPro"/>
</dbReference>
<evidence type="ECO:0000256" key="2">
    <source>
        <dbReference type="ARBA" id="ARBA00022692"/>
    </source>
</evidence>
<dbReference type="Proteomes" id="UP000070412">
    <property type="component" value="Unassembled WGS sequence"/>
</dbReference>
<evidence type="ECO:0000256" key="3">
    <source>
        <dbReference type="ARBA" id="ARBA00022737"/>
    </source>
</evidence>
<dbReference type="GO" id="GO:0043235">
    <property type="term" value="C:receptor complex"/>
    <property type="evidence" value="ECO:0007669"/>
    <property type="project" value="TreeGrafter"/>
</dbReference>
<dbReference type="PANTHER" id="PTHR22722">
    <property type="entry name" value="LOW-DENSITY LIPOPROTEIN RECEPTOR-RELATED PROTEIN 2-RELATED"/>
    <property type="match status" value="1"/>
</dbReference>
<evidence type="ECO:0000256" key="10">
    <source>
        <dbReference type="SAM" id="MobiDB-lite"/>
    </source>
</evidence>
<feature type="domain" description="Peptidase S1" evidence="11">
    <location>
        <begin position="711"/>
        <end position="954"/>
    </location>
</feature>
<dbReference type="GO" id="GO:0005886">
    <property type="term" value="C:plasma membrane"/>
    <property type="evidence" value="ECO:0007669"/>
    <property type="project" value="TreeGrafter"/>
</dbReference>
<dbReference type="GO" id="GO:0006508">
    <property type="term" value="P:proteolysis"/>
    <property type="evidence" value="ECO:0007669"/>
    <property type="project" value="InterPro"/>
</dbReference>
<evidence type="ECO:0000313" key="14">
    <source>
        <dbReference type="Proteomes" id="UP000070412"/>
    </source>
</evidence>
<dbReference type="InterPro" id="IPR051221">
    <property type="entry name" value="LDLR-related"/>
</dbReference>
<feature type="disulfide bond" evidence="9">
    <location>
        <begin position="527"/>
        <end position="542"/>
    </location>
</feature>
<keyword evidence="3" id="KW-0677">Repeat</keyword>
<evidence type="ECO:0000256" key="4">
    <source>
        <dbReference type="ARBA" id="ARBA00022989"/>
    </source>
</evidence>
<keyword evidence="4" id="KW-1133">Transmembrane helix</keyword>
<keyword evidence="2" id="KW-0812">Transmembrane</keyword>
<dbReference type="CDD" id="cd00112">
    <property type="entry name" value="LDLa"/>
    <property type="match status" value="5"/>
</dbReference>
<dbReference type="EMBL" id="WVUK01000008">
    <property type="protein sequence ID" value="KAF7496409.1"/>
    <property type="molecule type" value="Genomic_DNA"/>
</dbReference>
<dbReference type="AlphaFoldDB" id="A0A834VI42"/>
<sequence>MNVEKIIESTSKPFRNDESIEKIITSTTTTIAPETSTRSQLINSNSQLINSTPSNDNDYFDMLINEYNDALNQTVYQGGFFQPTSRKQQQSATTISETILDQSSTTASNEVTLSNSSTTMIPSIFDSIIANETSIVENTDDDADDQINLASNLMITTTTMEPSSMVAVITKQSNLSQDSQNESLNNFILYNSSELLNVSSSLGLTESDTLTTVKTITNDSSRSDPDQSIGSLLWNNSFQNSYDSLNQSDSLKESEQFKNFTTNIIETSNTTTKYDDDDQLVDAPKMISNQTFDDNFKVEKGYSFESDQIEIPIEPLDQEEIPIPACLPTQFRCPNSTTIDCLDRSRICDGIIDCHLDQFDEKNCSELNCGQNFQCGLKFLSEESVTTTSSSYSKSLQSLQESSSLNITSMKSLPNNKNKQSTMMMMMIDMDQSKNAKCIPQSLYCDGIWDCDDGSDEIGCKISKCENGKVPCRDNSSCITGKQACDGVYNCRDHSDEAGCVTKSSCESLGKFFCDQNSQCINKALVCDGQQDCDDGQDERNCPSYQSCRSMDSKFFCQQSHQCIELSKRCDGRLDCLDYSDEDNCFETDLDNYTYVYNAMQRHWALLCVPDRFDPNDADRVCSKLGMGISKNFSLISISRLLNGSTWAVITSRPSLVDDDDDDVDDRELTLRNLTATIPSKFSISFHSNCQTDLSLRIECEPLHCKRSENIENSSDETSLDASRPIFITKSIESNNLVSKQEATSCPSYQLSPKWLISSGQCLMKLKSQSNQNLIAFSDSKSIPIANIRIHPSYSWFRTFQNPDYDLALIELDRSIISNNSMICLPTKKLDPEITCFLTNNGCGSDGNQLHQEIAFKIIDNADCNAFNHFDGSITDRNICANINNDNHGNDCLPPFSSLFCLNSFSNWYLAGFTSYQRGCDPMSSRKLFNGFLPHPTVFSNIFHMRDFIEQTLGFGNYRRNRTKIYTRTDSLFLVDGRAIFTVVGSDEDEKQYADKNETINSPVDNETNIDHENEIDKNEDDDITTEFSSDEESDGILTPTTSETPKEKSNETINDLIATESFSIKDEIVENANETEPLTDSTDSTDSIVATSMATSDFSTTENVTDSIQSTFTSTEFSIDPITDIDIELP</sequence>
<dbReference type="EnsemblMetazoa" id="SSS_6996s_mrna">
    <property type="protein sequence ID" value="KAF7496409.1"/>
    <property type="gene ID" value="SSS_6996"/>
</dbReference>
<dbReference type="InterPro" id="IPR036055">
    <property type="entry name" value="LDL_receptor-like_sf"/>
</dbReference>
<reference evidence="13" key="3">
    <citation type="submission" date="2022-06" db="UniProtKB">
        <authorList>
            <consortium name="EnsemblMetazoa"/>
        </authorList>
    </citation>
    <scope>IDENTIFICATION</scope>
</reference>
<dbReference type="PROSITE" id="PS50068">
    <property type="entry name" value="LDLRA_2"/>
    <property type="match status" value="5"/>
</dbReference>
<feature type="compositionally biased region" description="Acidic residues" evidence="10">
    <location>
        <begin position="1018"/>
        <end position="1035"/>
    </location>
</feature>
<name>A0A834VI42_SARSC</name>
<evidence type="ECO:0000313" key="12">
    <source>
        <dbReference type="EMBL" id="KAF7496409.1"/>
    </source>
</evidence>
<evidence type="ECO:0000256" key="5">
    <source>
        <dbReference type="ARBA" id="ARBA00023136"/>
    </source>
</evidence>
<gene>
    <name evidence="12" type="ORF">SSS_6996</name>
</gene>
<dbReference type="PRINTS" id="PR00261">
    <property type="entry name" value="LDLRECEPTOR"/>
</dbReference>
<evidence type="ECO:0000259" key="11">
    <source>
        <dbReference type="PROSITE" id="PS50240"/>
    </source>
</evidence>
<dbReference type="Pfam" id="PF00057">
    <property type="entry name" value="Ldl_recept_a"/>
    <property type="match status" value="4"/>
</dbReference>
<evidence type="ECO:0000256" key="6">
    <source>
        <dbReference type="ARBA" id="ARBA00023157"/>
    </source>
</evidence>
<evidence type="ECO:0000256" key="1">
    <source>
        <dbReference type="ARBA" id="ARBA00004167"/>
    </source>
</evidence>
<dbReference type="SUPFAM" id="SSF57424">
    <property type="entry name" value="LDL receptor-like module"/>
    <property type="match status" value="5"/>
</dbReference>
<evidence type="ECO:0000256" key="8">
    <source>
        <dbReference type="ARBA" id="ARBA00023180"/>
    </source>
</evidence>
<organism evidence="12">
    <name type="scientific">Sarcoptes scabiei</name>
    <name type="common">Itch mite</name>
    <name type="synonym">Acarus scabiei</name>
    <dbReference type="NCBI Taxonomy" id="52283"/>
    <lineage>
        <taxon>Eukaryota</taxon>
        <taxon>Metazoa</taxon>
        <taxon>Ecdysozoa</taxon>
        <taxon>Arthropoda</taxon>
        <taxon>Chelicerata</taxon>
        <taxon>Arachnida</taxon>
        <taxon>Acari</taxon>
        <taxon>Acariformes</taxon>
        <taxon>Sarcoptiformes</taxon>
        <taxon>Astigmata</taxon>
        <taxon>Psoroptidia</taxon>
        <taxon>Sarcoptoidea</taxon>
        <taxon>Sarcoptidae</taxon>
        <taxon>Sarcoptinae</taxon>
        <taxon>Sarcoptes</taxon>
    </lineage>
</organism>
<feature type="region of interest" description="Disordered" evidence="10">
    <location>
        <begin position="992"/>
        <end position="1052"/>
    </location>
</feature>
<accession>A0A834VI42</accession>
<dbReference type="Gene3D" id="4.10.400.10">
    <property type="entry name" value="Low-density Lipoprotein Receptor"/>
    <property type="match status" value="5"/>
</dbReference>
<proteinExistence type="predicted"/>
<keyword evidence="7" id="KW-0675">Receptor</keyword>
<dbReference type="InterPro" id="IPR001254">
    <property type="entry name" value="Trypsin_dom"/>
</dbReference>
<dbReference type="PROSITE" id="PS50240">
    <property type="entry name" value="TRYPSIN_DOM"/>
    <property type="match status" value="1"/>
</dbReference>
<keyword evidence="5" id="KW-0472">Membrane</keyword>
<evidence type="ECO:0000256" key="7">
    <source>
        <dbReference type="ARBA" id="ARBA00023170"/>
    </source>
</evidence>
<comment type="subcellular location">
    <subcellularLocation>
        <location evidence="1">Membrane</location>
        <topology evidence="1">Single-pass membrane protein</topology>
    </subcellularLocation>
</comment>
<dbReference type="OrthoDB" id="9990982at2759"/>
<reference evidence="14" key="1">
    <citation type="journal article" date="2020" name="PLoS Negl. Trop. Dis.">
        <title>High-quality nuclear genome for Sarcoptes scabiei-A critical resource for a neglected parasite.</title>
        <authorList>
            <person name="Korhonen P.K."/>
            <person name="Gasser R.B."/>
            <person name="Ma G."/>
            <person name="Wang T."/>
            <person name="Stroehlein A.J."/>
            <person name="Young N.D."/>
            <person name="Ang C.S."/>
            <person name="Fernando D.D."/>
            <person name="Lu H.C."/>
            <person name="Taylor S."/>
            <person name="Reynolds S.L."/>
            <person name="Mofiz E."/>
            <person name="Najaraj S.H."/>
            <person name="Gowda H."/>
            <person name="Madugundu A."/>
            <person name="Renuse S."/>
            <person name="Holt D."/>
            <person name="Pandey A."/>
            <person name="Papenfuss A.T."/>
            <person name="Fischer K."/>
        </authorList>
    </citation>
    <scope>NUCLEOTIDE SEQUENCE [LARGE SCALE GENOMIC DNA]</scope>
</reference>
<dbReference type="SMART" id="SM00020">
    <property type="entry name" value="Tryp_SPc"/>
    <property type="match status" value="1"/>
</dbReference>
<evidence type="ECO:0000313" key="13">
    <source>
        <dbReference type="EnsemblMetazoa" id="KAF7496409.1"/>
    </source>
</evidence>
<dbReference type="InterPro" id="IPR009003">
    <property type="entry name" value="Peptidase_S1_PA"/>
</dbReference>
<dbReference type="PROSITE" id="PS01209">
    <property type="entry name" value="LDLRA_1"/>
    <property type="match status" value="1"/>
</dbReference>
<keyword evidence="6 9" id="KW-1015">Disulfide bond</keyword>
<keyword evidence="8" id="KW-0325">Glycoprotein</keyword>
<reference evidence="12" key="2">
    <citation type="submission" date="2020-01" db="EMBL/GenBank/DDBJ databases">
        <authorList>
            <person name="Korhonen P.K.K."/>
            <person name="Guangxu M.G."/>
            <person name="Wang T.W."/>
            <person name="Stroehlein A.J.S."/>
            <person name="Young N.D."/>
            <person name="Ang C.-S.A."/>
            <person name="Fernando D.W.F."/>
            <person name="Lu H.L."/>
            <person name="Taylor S.T."/>
            <person name="Ehtesham M.E.M."/>
            <person name="Najaraj S.H.N."/>
            <person name="Harsha G.H.G."/>
            <person name="Madugundu A.M."/>
            <person name="Renuse S.R."/>
            <person name="Holt D.H."/>
            <person name="Pandey A.P."/>
            <person name="Papenfuss A.P."/>
            <person name="Gasser R.B.G."/>
            <person name="Fischer K.F."/>
        </authorList>
    </citation>
    <scope>NUCLEOTIDE SEQUENCE</scope>
    <source>
        <strain evidence="12">SSS_KF_BRIS2020</strain>
    </source>
</reference>
<dbReference type="SMART" id="SM00192">
    <property type="entry name" value="LDLa"/>
    <property type="match status" value="5"/>
</dbReference>
<dbReference type="SUPFAM" id="SSF50494">
    <property type="entry name" value="Trypsin-like serine proteases"/>
    <property type="match status" value="1"/>
</dbReference>